<dbReference type="Pfam" id="PF06962">
    <property type="entry name" value="rRNA_methylase"/>
    <property type="match status" value="1"/>
</dbReference>
<name>A0A972GRD8_9BACL</name>
<dbReference type="RefSeq" id="WP_171651252.1">
    <property type="nucleotide sequence ID" value="NZ_WHOD01000027.1"/>
</dbReference>
<dbReference type="GO" id="GO:0032259">
    <property type="term" value="P:methylation"/>
    <property type="evidence" value="ECO:0007669"/>
    <property type="project" value="UniProtKB-KW"/>
</dbReference>
<dbReference type="InterPro" id="IPR029063">
    <property type="entry name" value="SAM-dependent_MTases_sf"/>
</dbReference>
<proteinExistence type="predicted"/>
<dbReference type="Gene3D" id="3.40.50.150">
    <property type="entry name" value="Vaccinia Virus protein VP39"/>
    <property type="match status" value="1"/>
</dbReference>
<dbReference type="PANTHER" id="PTHR35276:SF1">
    <property type="entry name" value="TRNA (MNM(5)S(2)U34)-METHYLTRANSFERASE, CHLOROPLASTIC"/>
    <property type="match status" value="1"/>
</dbReference>
<dbReference type="SUPFAM" id="SSF53335">
    <property type="entry name" value="S-adenosyl-L-methionine-dependent methyltransferases"/>
    <property type="match status" value="1"/>
</dbReference>
<gene>
    <name evidence="1" type="ORF">GC093_07400</name>
</gene>
<keyword evidence="2" id="KW-1185">Reference proteome</keyword>
<dbReference type="CDD" id="cd02440">
    <property type="entry name" value="AdoMet_MTases"/>
    <property type="match status" value="1"/>
</dbReference>
<evidence type="ECO:0000313" key="2">
    <source>
        <dbReference type="Proteomes" id="UP000641588"/>
    </source>
</evidence>
<dbReference type="InterPro" id="IPR010719">
    <property type="entry name" value="MnmM_MeTrfase"/>
</dbReference>
<evidence type="ECO:0000313" key="1">
    <source>
        <dbReference type="EMBL" id="NOU93059.1"/>
    </source>
</evidence>
<dbReference type="EMBL" id="WHOD01000027">
    <property type="protein sequence ID" value="NOU93059.1"/>
    <property type="molecule type" value="Genomic_DNA"/>
</dbReference>
<reference evidence="1" key="1">
    <citation type="submission" date="2019-10" db="EMBL/GenBank/DDBJ databases">
        <title>Description of Paenibacillus glebae sp. nov.</title>
        <authorList>
            <person name="Carlier A."/>
            <person name="Qi S."/>
        </authorList>
    </citation>
    <scope>NUCLEOTIDE SEQUENCE</scope>
    <source>
        <strain evidence="1">LMG 31456</strain>
    </source>
</reference>
<dbReference type="GO" id="GO:0008168">
    <property type="term" value="F:methyltransferase activity"/>
    <property type="evidence" value="ECO:0007669"/>
    <property type="project" value="UniProtKB-KW"/>
</dbReference>
<dbReference type="AlphaFoldDB" id="A0A972GRD8"/>
<comment type="caution">
    <text evidence="1">The sequence shown here is derived from an EMBL/GenBank/DDBJ whole genome shotgun (WGS) entry which is preliminary data.</text>
</comment>
<keyword evidence="1" id="KW-0808">Transferase</keyword>
<keyword evidence="1" id="KW-0489">Methyltransferase</keyword>
<organism evidence="1 2">
    <name type="scientific">Paenibacillus foliorum</name>
    <dbReference type="NCBI Taxonomy" id="2654974"/>
    <lineage>
        <taxon>Bacteria</taxon>
        <taxon>Bacillati</taxon>
        <taxon>Bacillota</taxon>
        <taxon>Bacilli</taxon>
        <taxon>Bacillales</taxon>
        <taxon>Paenibacillaceae</taxon>
        <taxon>Paenibacillus</taxon>
    </lineage>
</organism>
<accession>A0A972GRD8</accession>
<dbReference type="Proteomes" id="UP000641588">
    <property type="component" value="Unassembled WGS sequence"/>
</dbReference>
<sequence>MGFLSILSYAHKLIEERVTPGETVVDATAGNGVDTLFLAKLVGAKGTVYAFDIQEQALEKTQQRLAKERPDYSHVRLLLCSHDQLKNKLPVTEHGAVGAVMFNLGYLPGDDHHTVTSETSTIPALQQAAELLRKSGILTIALYTGHEGGEKEAQAVREWVERLPQQQFQVLEYRFINQKNHPPYLIAVEKRSSD</sequence>
<protein>
    <submittedName>
        <fullName evidence="1">Methyltransferase domain-containing protein</fullName>
    </submittedName>
</protein>
<dbReference type="PANTHER" id="PTHR35276">
    <property type="entry name" value="S-ADENOSYL-L-METHIONINE-DEPENDENT METHYLTRANSFERASES SUPERFAMILY PROTEIN"/>
    <property type="match status" value="1"/>
</dbReference>